<keyword evidence="5" id="KW-0460">Magnesium</keyword>
<proteinExistence type="evidence at transcript level"/>
<dbReference type="GO" id="GO:0046872">
    <property type="term" value="F:metal ion binding"/>
    <property type="evidence" value="ECO:0007669"/>
    <property type="project" value="UniProtKB-KW"/>
</dbReference>
<accession>F1KYC6</accession>
<dbReference type="Gene3D" id="1.10.1410.10">
    <property type="match status" value="1"/>
</dbReference>
<dbReference type="Pfam" id="PF22600">
    <property type="entry name" value="MTPAP-like_central"/>
    <property type="match status" value="1"/>
</dbReference>
<evidence type="ECO:0000259" key="7">
    <source>
        <dbReference type="Pfam" id="PF22600"/>
    </source>
</evidence>
<feature type="domain" description="Poly(A) RNA polymerase mitochondrial-like central palm" evidence="7">
    <location>
        <begin position="273"/>
        <end position="411"/>
    </location>
</feature>
<dbReference type="GO" id="GO:0031123">
    <property type="term" value="P:RNA 3'-end processing"/>
    <property type="evidence" value="ECO:0007669"/>
    <property type="project" value="TreeGrafter"/>
</dbReference>
<comment type="cofactor">
    <cofactor evidence="1">
        <name>Mn(2+)</name>
        <dbReference type="ChEBI" id="CHEBI:29035"/>
    </cofactor>
</comment>
<dbReference type="EMBL" id="JI167978">
    <property type="protein sequence ID" value="ADY42880.1"/>
    <property type="molecule type" value="mRNA"/>
</dbReference>
<dbReference type="AlphaFoldDB" id="F1KYC6"/>
<evidence type="ECO:0000256" key="5">
    <source>
        <dbReference type="ARBA" id="ARBA00022842"/>
    </source>
</evidence>
<dbReference type="CDD" id="cd05402">
    <property type="entry name" value="NT_PAP_TUTase"/>
    <property type="match status" value="1"/>
</dbReference>
<organism evidence="8">
    <name type="scientific">Ascaris suum</name>
    <name type="common">Pig roundworm</name>
    <name type="synonym">Ascaris lumbricoides</name>
    <dbReference type="NCBI Taxonomy" id="6253"/>
    <lineage>
        <taxon>Eukaryota</taxon>
        <taxon>Metazoa</taxon>
        <taxon>Ecdysozoa</taxon>
        <taxon>Nematoda</taxon>
        <taxon>Chromadorea</taxon>
        <taxon>Rhabditida</taxon>
        <taxon>Spirurina</taxon>
        <taxon>Ascaridomorpha</taxon>
        <taxon>Ascaridoidea</taxon>
        <taxon>Ascarididae</taxon>
        <taxon>Ascaris</taxon>
    </lineage>
</organism>
<keyword evidence="3 8" id="KW-0808">Transferase</keyword>
<keyword evidence="8" id="KW-0548">Nucleotidyltransferase</keyword>
<dbReference type="PANTHER" id="PTHR12271:SF66">
    <property type="entry name" value="TERMINAL URIDYLYLTRANSFERASE TAILOR"/>
    <property type="match status" value="1"/>
</dbReference>
<dbReference type="SUPFAM" id="SSF81631">
    <property type="entry name" value="PAP/OAS1 substrate-binding domain"/>
    <property type="match status" value="1"/>
</dbReference>
<evidence type="ECO:0000259" key="6">
    <source>
        <dbReference type="Pfam" id="PF03828"/>
    </source>
</evidence>
<dbReference type="GO" id="GO:1990817">
    <property type="term" value="F:poly(A) RNA polymerase activity"/>
    <property type="evidence" value="ECO:0007669"/>
    <property type="project" value="UniProtKB-ARBA"/>
</dbReference>
<dbReference type="Pfam" id="PF03828">
    <property type="entry name" value="PAP_assoc"/>
    <property type="match status" value="1"/>
</dbReference>
<dbReference type="Gene3D" id="3.30.460.10">
    <property type="entry name" value="Beta Polymerase, domain 2"/>
    <property type="match status" value="1"/>
</dbReference>
<evidence type="ECO:0000313" key="8">
    <source>
        <dbReference type="EMBL" id="ADY42880.1"/>
    </source>
</evidence>
<sequence>MWSANEPSAINWEYGPPVYATIKRRNCRRNRARRCDPPQTTATTDQVGDSDVEYIIQDDWSLKAVHKKEVKKHVGDMANKQNEQNVEISDATCWSTAVCSSDILSTDFDEPTTIWSSVFDESNLFRSSTEHRTGNSLFDTVHESTNPQVVGVDEMNAWWSTTTDASNEGSDVEEGSNSWSTIIDRKSSYSSDDVSDTSSSVVSVCWSTLVDDEVSMQDKPPASDMKTVHHDAVGYSICSAFGQLPINSCMLEGCTAISISPRRSEQKEFIEVVINRVFEELQITEEYMRMIHDYCGKMERNLRAAYGGDCRLTLFGSIVNGFGVIGSDVDISFRFGSDKSPEDFDADDVIMKLAEVLSQIAGIVDVYAIPNAKVPIVKFKYEDTLYHFESDLSLYNALALENTRLLREYSEIDKRVRPLGTMLKKWSSYCGIRGASCGKLSSYALIVMLIHFLQRTTPPVLPFLQQAQRYGRPKECRIVDGWDVYFCNAAEVGWKVENAESTSQLWLGFLGYYAKHFDFESMVVQIRMSEPVNKLQKRWLWRPMAIEDPFDLDHNLSNGVHWDTFAYIKDSFLRSHKRFALLKYSKRQVLSSELHDFLADVFSGCRPVDDA</sequence>
<comment type="cofactor">
    <cofactor evidence="2">
        <name>Mg(2+)</name>
        <dbReference type="ChEBI" id="CHEBI:18420"/>
    </cofactor>
</comment>
<keyword evidence="4" id="KW-0479">Metal-binding</keyword>
<dbReference type="SUPFAM" id="SSF81301">
    <property type="entry name" value="Nucleotidyltransferase"/>
    <property type="match status" value="1"/>
</dbReference>
<name>F1KYC6_ASCSU</name>
<evidence type="ECO:0000256" key="4">
    <source>
        <dbReference type="ARBA" id="ARBA00022723"/>
    </source>
</evidence>
<protein>
    <submittedName>
        <fullName evidence="8">Terminal uridylyltransferase 4</fullName>
    </submittedName>
</protein>
<dbReference type="GO" id="GO:0050265">
    <property type="term" value="F:RNA uridylyltransferase activity"/>
    <property type="evidence" value="ECO:0007669"/>
    <property type="project" value="TreeGrafter"/>
</dbReference>
<evidence type="ECO:0000256" key="3">
    <source>
        <dbReference type="ARBA" id="ARBA00022679"/>
    </source>
</evidence>
<reference evidence="8" key="1">
    <citation type="journal article" date="2011" name="Genome Res.">
        <title>Deep small RNA sequencing from the nematode Ascaris reveals conservation, functional diversification, and novel developmental profiles.</title>
        <authorList>
            <person name="Wang J."/>
            <person name="Czech B."/>
            <person name="Crunk A."/>
            <person name="Wallace A."/>
            <person name="Mitreva M."/>
            <person name="Hannon G.J."/>
            <person name="Davis R.E."/>
        </authorList>
    </citation>
    <scope>NUCLEOTIDE SEQUENCE</scope>
</reference>
<dbReference type="InterPro" id="IPR054708">
    <property type="entry name" value="MTPAP-like_central"/>
</dbReference>
<evidence type="ECO:0000256" key="2">
    <source>
        <dbReference type="ARBA" id="ARBA00001946"/>
    </source>
</evidence>
<evidence type="ECO:0000256" key="1">
    <source>
        <dbReference type="ARBA" id="ARBA00001936"/>
    </source>
</evidence>
<feature type="domain" description="PAP-associated" evidence="6">
    <location>
        <begin position="503"/>
        <end position="554"/>
    </location>
</feature>
<dbReference type="PANTHER" id="PTHR12271">
    <property type="entry name" value="POLY A POLYMERASE CID PAP -RELATED"/>
    <property type="match status" value="1"/>
</dbReference>
<dbReference type="InterPro" id="IPR043519">
    <property type="entry name" value="NT_sf"/>
</dbReference>
<dbReference type="InterPro" id="IPR002058">
    <property type="entry name" value="PAP_assoc"/>
</dbReference>